<keyword evidence="2" id="KW-1185">Reference proteome</keyword>
<comment type="caution">
    <text evidence="1">The sequence shown here is derived from an EMBL/GenBank/DDBJ whole genome shotgun (WGS) entry which is preliminary data.</text>
</comment>
<sequence>MNDIDIAGVVARLRRDYPQWTVTHHATAAAPGGIFLARRPVPTDDGTEAFAAAASDEQEMRRRLDIQESLIQRLISLSRGGSLALDHDAEVAAVIADLEDAHPRWRLSYEIGSLGATFTARRTLPPHHADLGLLETVTAPSAQELSWRLASQDAQIAAVSMAEGPEADPAGSLTDTVAGFEDLLRRAAGET</sequence>
<name>A0A0C2JJL3_9ACTN</name>
<evidence type="ECO:0000313" key="1">
    <source>
        <dbReference type="EMBL" id="KIH97097.1"/>
    </source>
</evidence>
<evidence type="ECO:0000313" key="2">
    <source>
        <dbReference type="Proteomes" id="UP000031675"/>
    </source>
</evidence>
<dbReference type="EMBL" id="JROO01000043">
    <property type="protein sequence ID" value="KIH97097.1"/>
    <property type="molecule type" value="Genomic_DNA"/>
</dbReference>
<dbReference type="RefSeq" id="WP_040276121.1">
    <property type="nucleotide sequence ID" value="NZ_JROO01000043.1"/>
</dbReference>
<organism evidence="1 2">
    <name type="scientific">Streptomonospora alba</name>
    <dbReference type="NCBI Taxonomy" id="183763"/>
    <lineage>
        <taxon>Bacteria</taxon>
        <taxon>Bacillati</taxon>
        <taxon>Actinomycetota</taxon>
        <taxon>Actinomycetes</taxon>
        <taxon>Streptosporangiales</taxon>
        <taxon>Nocardiopsidaceae</taxon>
        <taxon>Streptomonospora</taxon>
    </lineage>
</organism>
<dbReference type="AlphaFoldDB" id="A0A0C2JJL3"/>
<dbReference type="Proteomes" id="UP000031675">
    <property type="component" value="Unassembled WGS sequence"/>
</dbReference>
<proteinExistence type="predicted"/>
<accession>A0A0C2JJL3</accession>
<reference evidence="2" key="1">
    <citation type="journal article" date="2015" name="Chem. Biol.">
        <title>Structure, bioactivity, and resistance mechanism of streptomonomicin, an unusual lasso Peptide from an understudied halophilic actinomycete.</title>
        <authorList>
            <person name="Metelev M."/>
            <person name="Tietz J.I."/>
            <person name="Melby J.O."/>
            <person name="Blair P.M."/>
            <person name="Zhu L."/>
            <person name="Livnat I."/>
            <person name="Severinov K."/>
            <person name="Mitchell D.A."/>
        </authorList>
    </citation>
    <scope>NUCLEOTIDE SEQUENCE [LARGE SCALE GENOMIC DNA]</scope>
    <source>
        <strain evidence="2">YIM 90003</strain>
    </source>
</reference>
<protein>
    <submittedName>
        <fullName evidence="1">Uncharacterized protein</fullName>
    </submittedName>
</protein>
<gene>
    <name evidence="1" type="ORF">LP52_21245</name>
</gene>